<dbReference type="EMBL" id="KK107083">
    <property type="protein sequence ID" value="EZA60064.1"/>
    <property type="molecule type" value="Genomic_DNA"/>
</dbReference>
<keyword evidence="2" id="KW-1185">Reference proteome</keyword>
<organism evidence="1 2">
    <name type="scientific">Ooceraea biroi</name>
    <name type="common">Clonal raider ant</name>
    <name type="synonym">Cerapachys biroi</name>
    <dbReference type="NCBI Taxonomy" id="2015173"/>
    <lineage>
        <taxon>Eukaryota</taxon>
        <taxon>Metazoa</taxon>
        <taxon>Ecdysozoa</taxon>
        <taxon>Arthropoda</taxon>
        <taxon>Hexapoda</taxon>
        <taxon>Insecta</taxon>
        <taxon>Pterygota</taxon>
        <taxon>Neoptera</taxon>
        <taxon>Endopterygota</taxon>
        <taxon>Hymenoptera</taxon>
        <taxon>Apocrita</taxon>
        <taxon>Aculeata</taxon>
        <taxon>Formicoidea</taxon>
        <taxon>Formicidae</taxon>
        <taxon>Dorylinae</taxon>
        <taxon>Ooceraea</taxon>
    </lineage>
</organism>
<proteinExistence type="predicted"/>
<name>A0A026WY53_OOCBI</name>
<dbReference type="AlphaFoldDB" id="A0A026WY53"/>
<dbReference type="Proteomes" id="UP000053097">
    <property type="component" value="Unassembled WGS sequence"/>
</dbReference>
<sequence>MNQLASHVASDIFRIFQFAQNVKRCLRTSERYHIDGYAITFPKNFDHVVLLCRNLNVRVFFFFFEKQTLLRSSL</sequence>
<gene>
    <name evidence="1" type="ORF">X777_13889</name>
</gene>
<protein>
    <submittedName>
        <fullName evidence="1">Uncharacterized protein</fullName>
    </submittedName>
</protein>
<accession>A0A026WY53</accession>
<reference evidence="1 2" key="1">
    <citation type="journal article" date="2014" name="Curr. Biol.">
        <title>The genome of the clonal raider ant Cerapachys biroi.</title>
        <authorList>
            <person name="Oxley P.R."/>
            <person name="Ji L."/>
            <person name="Fetter-Pruneda I."/>
            <person name="McKenzie S.K."/>
            <person name="Li C."/>
            <person name="Hu H."/>
            <person name="Zhang G."/>
            <person name="Kronauer D.J."/>
        </authorList>
    </citation>
    <scope>NUCLEOTIDE SEQUENCE [LARGE SCALE GENOMIC DNA]</scope>
</reference>
<evidence type="ECO:0000313" key="2">
    <source>
        <dbReference type="Proteomes" id="UP000053097"/>
    </source>
</evidence>
<evidence type="ECO:0000313" key="1">
    <source>
        <dbReference type="EMBL" id="EZA60064.1"/>
    </source>
</evidence>